<sequence>MARVTQRSSASNARRAPQSYVAVLQEVRQSGLTVPVLAKAVGASPRTVQTWAAGSSRPSGVRASRLLDVQLTLSKLGELYTPEGINIWLNSRNSAFEMRRPMELLQEGEIDRVREEVESLVGGW</sequence>
<dbReference type="Pfam" id="PF09722">
    <property type="entry name" value="Xre_MbcA_ParS_C"/>
    <property type="match status" value="1"/>
</dbReference>
<name>A0A650GDX1_9MICO</name>
<dbReference type="GeneID" id="99614177"/>
<evidence type="ECO:0000313" key="3">
    <source>
        <dbReference type="Proteomes" id="UP000271708"/>
    </source>
</evidence>
<accession>A0A650GDX1</accession>
<dbReference type="AlphaFoldDB" id="A0A650GDX1"/>
<dbReference type="RefSeq" id="WP_123093689.1">
    <property type="nucleotide sequence ID" value="NZ_CP044548.2"/>
</dbReference>
<dbReference type="InterPro" id="IPR024467">
    <property type="entry name" value="Xre/MbcA/ParS-like_toxin-bd"/>
</dbReference>
<dbReference type="Proteomes" id="UP000271708">
    <property type="component" value="Chromosome"/>
</dbReference>
<dbReference type="InterPro" id="IPR010982">
    <property type="entry name" value="Lambda_DNA-bd_dom_sf"/>
</dbReference>
<proteinExistence type="predicted"/>
<feature type="domain" description="Antitoxin Xre/MbcA/ParS-like toxin-binding" evidence="1">
    <location>
        <begin position="83"/>
        <end position="123"/>
    </location>
</feature>
<evidence type="ECO:0000313" key="2">
    <source>
        <dbReference type="EMBL" id="QGX08503.1"/>
    </source>
</evidence>
<dbReference type="EMBL" id="CP044548">
    <property type="protein sequence ID" value="QGX08503.1"/>
    <property type="molecule type" value="Genomic_DNA"/>
</dbReference>
<dbReference type="GO" id="GO:0003677">
    <property type="term" value="F:DNA binding"/>
    <property type="evidence" value="ECO:0007669"/>
    <property type="project" value="InterPro"/>
</dbReference>
<evidence type="ECO:0000259" key="1">
    <source>
        <dbReference type="Pfam" id="PF09722"/>
    </source>
</evidence>
<reference evidence="2 3" key="1">
    <citation type="submission" date="2019-09" db="EMBL/GenBank/DDBJ databases">
        <title>Complete Genome Sequence of Janibacter melonis M714 with both human health impact and industrial applications.</title>
        <authorList>
            <person name="Jin M."/>
            <person name="Zhao Q.R."/>
        </authorList>
    </citation>
    <scope>NUCLEOTIDE SEQUENCE [LARGE SCALE GENOMIC DNA]</scope>
    <source>
        <strain evidence="2 3">M714</strain>
    </source>
</reference>
<organism evidence="2 3">
    <name type="scientific">Janibacter melonis</name>
    <dbReference type="NCBI Taxonomy" id="262209"/>
    <lineage>
        <taxon>Bacteria</taxon>
        <taxon>Bacillati</taxon>
        <taxon>Actinomycetota</taxon>
        <taxon>Actinomycetes</taxon>
        <taxon>Micrococcales</taxon>
        <taxon>Intrasporangiaceae</taxon>
        <taxon>Janibacter</taxon>
    </lineage>
</organism>
<dbReference type="Gene3D" id="1.10.260.40">
    <property type="entry name" value="lambda repressor-like DNA-binding domains"/>
    <property type="match status" value="1"/>
</dbReference>
<dbReference type="SUPFAM" id="SSF47413">
    <property type="entry name" value="lambda repressor-like DNA-binding domains"/>
    <property type="match status" value="1"/>
</dbReference>
<protein>
    <submittedName>
        <fullName evidence="2">DUF2384 domain-containing protein</fullName>
    </submittedName>
</protein>
<dbReference type="KEGG" id="jme:EEW87_16780"/>
<gene>
    <name evidence="2" type="ORF">EEW87_16780</name>
</gene>